<dbReference type="RefSeq" id="WP_264227475.1">
    <property type="nucleotide sequence ID" value="NZ_CP107716.1"/>
</dbReference>
<keyword evidence="1" id="KW-0732">Signal</keyword>
<reference evidence="2" key="1">
    <citation type="submission" date="2022-10" db="EMBL/GenBank/DDBJ databases">
        <title>YIM 151497 complete genome.</title>
        <authorList>
            <person name="Chen X."/>
        </authorList>
    </citation>
    <scope>NUCLEOTIDE SEQUENCE</scope>
    <source>
        <strain evidence="2">YIM 151497</strain>
    </source>
</reference>
<accession>A0ABY6ITH1</accession>
<dbReference type="EMBL" id="CP107716">
    <property type="protein sequence ID" value="UYQ73918.1"/>
    <property type="molecule type" value="Genomic_DNA"/>
</dbReference>
<evidence type="ECO:0000313" key="2">
    <source>
        <dbReference type="EMBL" id="UYQ73918.1"/>
    </source>
</evidence>
<evidence type="ECO:0000256" key="1">
    <source>
        <dbReference type="SAM" id="SignalP"/>
    </source>
</evidence>
<name>A0ABY6ITH1_9HYPH</name>
<evidence type="ECO:0000313" key="3">
    <source>
        <dbReference type="Proteomes" id="UP001163882"/>
    </source>
</evidence>
<proteinExistence type="predicted"/>
<organism evidence="2 3">
    <name type="scientific">Pelagibacterium flavum</name>
    <dbReference type="NCBI Taxonomy" id="2984530"/>
    <lineage>
        <taxon>Bacteria</taxon>
        <taxon>Pseudomonadati</taxon>
        <taxon>Pseudomonadota</taxon>
        <taxon>Alphaproteobacteria</taxon>
        <taxon>Hyphomicrobiales</taxon>
        <taxon>Devosiaceae</taxon>
        <taxon>Pelagibacterium</taxon>
    </lineage>
</organism>
<gene>
    <name evidence="2" type="ORF">OF122_09215</name>
</gene>
<feature type="signal peptide" evidence="1">
    <location>
        <begin position="1"/>
        <end position="25"/>
    </location>
</feature>
<feature type="chain" id="PRO_5045700926" evidence="1">
    <location>
        <begin position="26"/>
        <end position="169"/>
    </location>
</feature>
<dbReference type="InterPro" id="IPR015001">
    <property type="entry name" value="DUF1850"/>
</dbReference>
<keyword evidence="3" id="KW-1185">Reference proteome</keyword>
<dbReference type="Pfam" id="PF08905">
    <property type="entry name" value="DUF1850"/>
    <property type="match status" value="1"/>
</dbReference>
<sequence>MPGPKGKMGGASLVLALILSTVALSDENDGLVLEVLLENGQTIFQEPVAEGTRWCIFWNHSVQHFLVRDCFVASEGQMLLERSHQPDFAAGLGHIPGRGTMVSAPEGGYWIENINEPVPNNCLRLRVGAPGVDHRIIVNQRDENLSAIAPREAVRIVLNGSGHEGENSC</sequence>
<dbReference type="Proteomes" id="UP001163882">
    <property type="component" value="Chromosome"/>
</dbReference>
<protein>
    <submittedName>
        <fullName evidence="2">DUF1850 domain-containing protein</fullName>
    </submittedName>
</protein>